<dbReference type="AlphaFoldDB" id="A0AAN1W0Y5"/>
<reference evidence="3 4" key="1">
    <citation type="submission" date="2019-03" db="EMBL/GenBank/DDBJ databases">
        <title>Complete genome sequence of Ferrigenium kumadai strain An22, a microaerophilic iron-oxidizing bacterium isolated from a paddy field soil.</title>
        <authorList>
            <person name="Watanabe T."/>
            <person name="Asakawa S."/>
        </authorList>
    </citation>
    <scope>NUCLEOTIDE SEQUENCE [LARGE SCALE GENOMIC DNA]</scope>
    <source>
        <strain evidence="3 4">An22</strain>
    </source>
</reference>
<evidence type="ECO:0000313" key="4">
    <source>
        <dbReference type="Proteomes" id="UP001319121"/>
    </source>
</evidence>
<organism evidence="3 4">
    <name type="scientific">Ferrigenium kumadai</name>
    <dbReference type="NCBI Taxonomy" id="1682490"/>
    <lineage>
        <taxon>Bacteria</taxon>
        <taxon>Pseudomonadati</taxon>
        <taxon>Pseudomonadota</taxon>
        <taxon>Betaproteobacteria</taxon>
        <taxon>Nitrosomonadales</taxon>
        <taxon>Gallionellaceae</taxon>
        <taxon>Ferrigenium</taxon>
    </lineage>
</organism>
<feature type="transmembrane region" description="Helical" evidence="1">
    <location>
        <begin position="95"/>
        <end position="112"/>
    </location>
</feature>
<keyword evidence="4" id="KW-1185">Reference proteome</keyword>
<keyword evidence="1" id="KW-1133">Transmembrane helix</keyword>
<evidence type="ECO:0000313" key="3">
    <source>
        <dbReference type="EMBL" id="BBI99962.1"/>
    </source>
</evidence>
<keyword evidence="1" id="KW-0812">Transmembrane</keyword>
<keyword evidence="2" id="KW-0732">Signal</keyword>
<dbReference type="EMBL" id="AP019536">
    <property type="protein sequence ID" value="BBI99962.1"/>
    <property type="molecule type" value="Genomic_DNA"/>
</dbReference>
<sequence>MKISSRNNPIVRAACLTLLLGALPSLAYAHPGGSGGLAHGLVHPFSGLDHLCAMVAVGLWAAQMGGRAAWLVPLSFVAVMALGGLLGMAEIAVPFVETGIIMSLLALGLLIAAAVRLPLALSAAIVGMFALFHGYAHGAEMSPCTSALAYALGFMAASALLHLSGFTFGMLARAQLLRFVGAAVAMAGGYLWFAA</sequence>
<feature type="transmembrane region" description="Helical" evidence="1">
    <location>
        <begin position="176"/>
        <end position="193"/>
    </location>
</feature>
<gene>
    <name evidence="3" type="primary">hupE</name>
    <name evidence="3" type="ORF">FGKAn22_16550</name>
</gene>
<dbReference type="KEGG" id="fku:FGKAn22_16550"/>
<feature type="transmembrane region" description="Helical" evidence="1">
    <location>
        <begin position="119"/>
        <end position="136"/>
    </location>
</feature>
<evidence type="ECO:0000256" key="2">
    <source>
        <dbReference type="SAM" id="SignalP"/>
    </source>
</evidence>
<feature type="transmembrane region" description="Helical" evidence="1">
    <location>
        <begin position="69"/>
        <end position="89"/>
    </location>
</feature>
<dbReference type="RefSeq" id="WP_212785223.1">
    <property type="nucleotide sequence ID" value="NZ_AP019536.1"/>
</dbReference>
<name>A0AAN1W0Y5_9PROT</name>
<feature type="transmembrane region" description="Helical" evidence="1">
    <location>
        <begin position="45"/>
        <end position="62"/>
    </location>
</feature>
<feature type="transmembrane region" description="Helical" evidence="1">
    <location>
        <begin position="148"/>
        <end position="169"/>
    </location>
</feature>
<dbReference type="Proteomes" id="UP001319121">
    <property type="component" value="Chromosome"/>
</dbReference>
<dbReference type="InterPro" id="IPR007038">
    <property type="entry name" value="HupE_UreJ"/>
</dbReference>
<feature type="chain" id="PRO_5042829415" evidence="2">
    <location>
        <begin position="30"/>
        <end position="195"/>
    </location>
</feature>
<proteinExistence type="predicted"/>
<keyword evidence="1" id="KW-0472">Membrane</keyword>
<accession>A0AAN1W0Y5</accession>
<feature type="signal peptide" evidence="2">
    <location>
        <begin position="1"/>
        <end position="29"/>
    </location>
</feature>
<evidence type="ECO:0000256" key="1">
    <source>
        <dbReference type="SAM" id="Phobius"/>
    </source>
</evidence>
<dbReference type="Pfam" id="PF04955">
    <property type="entry name" value="HupE_UreJ"/>
    <property type="match status" value="1"/>
</dbReference>
<dbReference type="PIRSF" id="PIRSF016919">
    <property type="entry name" value="HupE_UreJ"/>
    <property type="match status" value="1"/>
</dbReference>
<protein>
    <submittedName>
        <fullName evidence="3">Protein hupE</fullName>
    </submittedName>
</protein>